<accession>A0A1I7VGS6</accession>
<dbReference type="AlphaFoldDB" id="A0A1I7VGS6"/>
<reference evidence="1" key="1">
    <citation type="submission" date="2012-04" db="EMBL/GenBank/DDBJ databases">
        <title>The Genome Sequence of Loa loa.</title>
        <authorList>
            <consortium name="The Broad Institute Genome Sequencing Platform"/>
            <consortium name="Broad Institute Genome Sequencing Center for Infectious Disease"/>
            <person name="Nutman T.B."/>
            <person name="Fink D.L."/>
            <person name="Russ C."/>
            <person name="Young S."/>
            <person name="Zeng Q."/>
            <person name="Gargeya S."/>
            <person name="Alvarado L."/>
            <person name="Berlin A."/>
            <person name="Chapman S.B."/>
            <person name="Chen Z."/>
            <person name="Freedman E."/>
            <person name="Gellesch M."/>
            <person name="Goldberg J."/>
            <person name="Griggs A."/>
            <person name="Gujja S."/>
            <person name="Heilman E.R."/>
            <person name="Heiman D."/>
            <person name="Howarth C."/>
            <person name="Mehta T."/>
            <person name="Neiman D."/>
            <person name="Pearson M."/>
            <person name="Roberts A."/>
            <person name="Saif S."/>
            <person name="Shea T."/>
            <person name="Shenoy N."/>
            <person name="Sisk P."/>
            <person name="Stolte C."/>
            <person name="Sykes S."/>
            <person name="White J."/>
            <person name="Yandava C."/>
            <person name="Haas B."/>
            <person name="Henn M.R."/>
            <person name="Nusbaum C."/>
            <person name="Birren B."/>
        </authorList>
    </citation>
    <scope>NUCLEOTIDE SEQUENCE [LARGE SCALE GENOMIC DNA]</scope>
</reference>
<evidence type="ECO:0000313" key="1">
    <source>
        <dbReference type="Proteomes" id="UP000095285"/>
    </source>
</evidence>
<protein>
    <submittedName>
        <fullName evidence="2">GIY-YIG domain-containing protein</fullName>
    </submittedName>
</protein>
<keyword evidence="1" id="KW-1185">Reference proteome</keyword>
<evidence type="ECO:0000313" key="2">
    <source>
        <dbReference type="WBParaSite" id="EN70_2386"/>
    </source>
</evidence>
<sequence length="92" mass="10911">MFKLPERFQSRLYNTWPRYKNIGFITLYIVTQEVEENRLAVNRRFTNNLRNPWNNPKCHLQIKSPMLRIIMDTGNYIPIISAPGDGSSNLKR</sequence>
<organism evidence="1 2">
    <name type="scientific">Loa loa</name>
    <name type="common">Eye worm</name>
    <name type="synonym">Filaria loa</name>
    <dbReference type="NCBI Taxonomy" id="7209"/>
    <lineage>
        <taxon>Eukaryota</taxon>
        <taxon>Metazoa</taxon>
        <taxon>Ecdysozoa</taxon>
        <taxon>Nematoda</taxon>
        <taxon>Chromadorea</taxon>
        <taxon>Rhabditida</taxon>
        <taxon>Spirurina</taxon>
        <taxon>Spiruromorpha</taxon>
        <taxon>Filarioidea</taxon>
        <taxon>Onchocercidae</taxon>
        <taxon>Loa</taxon>
    </lineage>
</organism>
<proteinExistence type="predicted"/>
<reference evidence="2" key="2">
    <citation type="submission" date="2016-11" db="UniProtKB">
        <authorList>
            <consortium name="WormBaseParasite"/>
        </authorList>
    </citation>
    <scope>IDENTIFICATION</scope>
</reference>
<name>A0A1I7VGS6_LOALO</name>
<dbReference type="Proteomes" id="UP000095285">
    <property type="component" value="Unassembled WGS sequence"/>
</dbReference>
<dbReference type="WBParaSite" id="EN70_2386">
    <property type="protein sequence ID" value="EN70_2386"/>
    <property type="gene ID" value="EN70_2386"/>
</dbReference>